<protein>
    <recommendedName>
        <fullName evidence="21">Ankyrin repeat and zinc finger domain-containing protein 1</fullName>
    </recommendedName>
</protein>
<evidence type="ECO:0000256" key="8">
    <source>
        <dbReference type="ARBA" id="ARBA00022771"/>
    </source>
</evidence>
<feature type="region of interest" description="Disordered" evidence="16">
    <location>
        <begin position="810"/>
        <end position="857"/>
    </location>
</feature>
<dbReference type="OrthoDB" id="429841at2759"/>
<dbReference type="GO" id="GO:0005737">
    <property type="term" value="C:cytoplasm"/>
    <property type="evidence" value="ECO:0007669"/>
    <property type="project" value="UniProtKB-SubCell"/>
</dbReference>
<dbReference type="Gene3D" id="2.30.29.30">
    <property type="entry name" value="Pleckstrin-homology domain (PH domain)/Phosphotyrosine-binding domain (PTB)"/>
    <property type="match status" value="1"/>
</dbReference>
<keyword evidence="6" id="KW-0677">Repeat</keyword>
<evidence type="ECO:0000256" key="3">
    <source>
        <dbReference type="ARBA" id="ARBA00022490"/>
    </source>
</evidence>
<feature type="region of interest" description="Disordered" evidence="16">
    <location>
        <begin position="950"/>
        <end position="1005"/>
    </location>
</feature>
<dbReference type="PROSITE" id="PS50200">
    <property type="entry name" value="RA"/>
    <property type="match status" value="1"/>
</dbReference>
<evidence type="ECO:0000256" key="1">
    <source>
        <dbReference type="ARBA" id="ARBA00004496"/>
    </source>
</evidence>
<dbReference type="InterPro" id="IPR002110">
    <property type="entry name" value="Ankyrin_rpt"/>
</dbReference>
<keyword evidence="9 14" id="KW-0378">Hydrolase</keyword>
<evidence type="ECO:0000256" key="2">
    <source>
        <dbReference type="ARBA" id="ARBA00009262"/>
    </source>
</evidence>
<dbReference type="GO" id="GO:0007165">
    <property type="term" value="P:signal transduction"/>
    <property type="evidence" value="ECO:0007669"/>
    <property type="project" value="InterPro"/>
</dbReference>
<dbReference type="AlphaFoldDB" id="A0A812BJY3"/>
<evidence type="ECO:0000256" key="5">
    <source>
        <dbReference type="ARBA" id="ARBA00022723"/>
    </source>
</evidence>
<feature type="compositionally biased region" description="Basic and acidic residues" evidence="16">
    <location>
        <begin position="1135"/>
        <end position="1145"/>
    </location>
</feature>
<feature type="region of interest" description="Disordered" evidence="16">
    <location>
        <begin position="1126"/>
        <end position="1150"/>
    </location>
</feature>
<dbReference type="SUPFAM" id="SSF50729">
    <property type="entry name" value="PH domain-like"/>
    <property type="match status" value="1"/>
</dbReference>
<evidence type="ECO:0000313" key="20">
    <source>
        <dbReference type="Proteomes" id="UP000597762"/>
    </source>
</evidence>
<dbReference type="InterPro" id="IPR003604">
    <property type="entry name" value="Matrin/U1-like-C_Znf_C2H2"/>
</dbReference>
<feature type="coiled-coil region" evidence="15">
    <location>
        <begin position="350"/>
        <end position="380"/>
    </location>
</feature>
<dbReference type="SMART" id="SM00451">
    <property type="entry name" value="ZnF_U1"/>
    <property type="match status" value="1"/>
</dbReference>
<comment type="similarity">
    <text evidence="2 14">Belongs to the ANKZF1/VMS1 family.</text>
</comment>
<dbReference type="InterPro" id="IPR013087">
    <property type="entry name" value="Znf_C2H2_type"/>
</dbReference>
<evidence type="ECO:0000256" key="15">
    <source>
        <dbReference type="SAM" id="Coils"/>
    </source>
</evidence>
<feature type="domain" description="VLRF1" evidence="18">
    <location>
        <begin position="615"/>
        <end position="756"/>
    </location>
</feature>
<dbReference type="InterPro" id="IPR001849">
    <property type="entry name" value="PH_domain"/>
</dbReference>
<dbReference type="InterPro" id="IPR041540">
    <property type="entry name" value="VATC"/>
</dbReference>
<keyword evidence="20" id="KW-1185">Reference proteome</keyword>
<dbReference type="GO" id="GO:0008270">
    <property type="term" value="F:zinc ion binding"/>
    <property type="evidence" value="ECO:0007669"/>
    <property type="project" value="UniProtKB-KW"/>
</dbReference>
<dbReference type="SMART" id="SM00233">
    <property type="entry name" value="PH"/>
    <property type="match status" value="1"/>
</dbReference>
<evidence type="ECO:0000256" key="6">
    <source>
        <dbReference type="ARBA" id="ARBA00022737"/>
    </source>
</evidence>
<keyword evidence="12 15" id="KW-0175">Coiled coil</keyword>
<evidence type="ECO:0000313" key="19">
    <source>
        <dbReference type="EMBL" id="CAE1236215.1"/>
    </source>
</evidence>
<dbReference type="Gene3D" id="3.10.20.90">
    <property type="entry name" value="Phosphatidylinositol 3-kinase Catalytic Subunit, Chain A, domain 1"/>
    <property type="match status" value="1"/>
</dbReference>
<comment type="caution">
    <text evidence="19">The sequence shown here is derived from an EMBL/GenBank/DDBJ whole genome shotgun (WGS) entry which is preliminary data.</text>
</comment>
<keyword evidence="7 14" id="KW-0255">Endonuclease</keyword>
<evidence type="ECO:0000256" key="9">
    <source>
        <dbReference type="ARBA" id="ARBA00022801"/>
    </source>
</evidence>
<dbReference type="Pfam" id="PF00169">
    <property type="entry name" value="PH"/>
    <property type="match status" value="1"/>
</dbReference>
<dbReference type="InterPro" id="IPR000159">
    <property type="entry name" value="RA_dom"/>
</dbReference>
<evidence type="ECO:0008006" key="21">
    <source>
        <dbReference type="Google" id="ProtNLM"/>
    </source>
</evidence>
<keyword evidence="10" id="KW-0862">Zinc</keyword>
<evidence type="ECO:0000259" key="18">
    <source>
        <dbReference type="PROSITE" id="PS52044"/>
    </source>
</evidence>
<organism evidence="19 20">
    <name type="scientific">Acanthosepion pharaonis</name>
    <name type="common">Pharaoh cuttlefish</name>
    <name type="synonym">Sepia pharaonis</name>
    <dbReference type="NCBI Taxonomy" id="158019"/>
    <lineage>
        <taxon>Eukaryota</taxon>
        <taxon>Metazoa</taxon>
        <taxon>Spiralia</taxon>
        <taxon>Lophotrochozoa</taxon>
        <taxon>Mollusca</taxon>
        <taxon>Cephalopoda</taxon>
        <taxon>Coleoidea</taxon>
        <taxon>Decapodiformes</taxon>
        <taxon>Sepiida</taxon>
        <taxon>Sepiina</taxon>
        <taxon>Sepiidae</taxon>
        <taxon>Acanthosepion</taxon>
    </lineage>
</organism>
<sequence length="1250" mass="141117">MAPSKDSSVKRSYSLRKAFSLRRTSATQKTPICKSKEKKIQAVVNRSSPRDRQRIRQWKSFSCTSQATVSPQKIFSCYSARNSSYFPQSPLKSCENNAIHEQDPSITVFTESGGRQLNLSFRSSTKSVDICNDVAVEYNCNTEDVMDWCLFECLFNGKLERLVEDHETITSICHKWDPVHNGYFVFRTNPCKHGPVLYPELAYSSSVMGDEDDVANISEEAQKAKVLLLREYLQSTQRFPDLQGSALIHEGIKSGWKKYICSIRGSGVYFCPRRQIKDPKNLKPLCKYDNIEVYTVKHHFQLVKCPTNFCIAIKMHSQRGCQFQDLKFIAFDSKQDLDKWILALRLAKHGEQLRENYRKALRLKAQLQKLQAVINAMQSVSPSAKLSKGEAQIYSSCPLYSVDQVKTKLFGLQLAACDPSVSQTSGMGAATGHNPARSDSESDVGSSHKPGVMTVAGGKTSCSLCSMEFENRQEQSQHFRSDWHLYNLKLKLRGIPPISENEFYEIVDNLSSSISGSDSDSDDEDTDSSNQDFSRFDIGPHGVPFVPFTQQEGAVDSCLVSDDLPFGSNGRKYPKLFLKNSNGELISVYRCILYHKKNPPVSLKPVLTTLNDLPGSMYWAVLLAGGGHFAATIFENGNIVAHKTFHRYTVRAKQGKSQGSRDSRGNAPRSAGSSLRRYNESALVQDVQELLTSWTDNLKRCDLIFLRAPSYNQQMLFNGKSSPLSRNDQRIRIVPFHTRRPTHNETRRVHEMLASVECYGNECDIRDFVPRSPPRHFSADTGQLEIVTDISQLKKNIGKVLIFDKKKKKNLRGKCPSGSEDVGMLQEMHKSNKNSDEKTDSIPKGSDSSSSGSDDEVDTELCFVDMEISMRHLQEDEIDFGCQANNNSSSNNCSHDKPNKNNNKFNYKPVKKGSKEKDRLKNLIYHACKSGNVSQMKKLLSWLVENATESEPPKKQDSSDTNSPSVASLVKTASDQENKGLLPSEKAADFDKDLDSKPYTESSVDATQLDSASVSCEAIKDTKDECLDFDPNAEDFTSNLEMAADIKFPEILNERWGGDKRTLLHIVAQAGQLEILYLLLEAGADPALCNNKGIPPYIIATKETRNEFRRFMGKYPDKYGYRKAQIPGPLTPEMEAEKKQKESLRKKAKQQRLRVKKQVEQEAKIISEFKAKQVEEERRYKNLSEREKRALAAERRILNQKSSAGEAKPVLSRCSQCFCDISGLIPYEYYHFRFCTPKCLKDHRFKSRDS</sequence>
<dbReference type="Pfam" id="PF21989">
    <property type="entry name" value="RA_2"/>
    <property type="match status" value="1"/>
</dbReference>
<dbReference type="InterPro" id="IPR036770">
    <property type="entry name" value="Ankyrin_rpt-contain_sf"/>
</dbReference>
<dbReference type="GO" id="GO:0016787">
    <property type="term" value="F:hydrolase activity"/>
    <property type="evidence" value="ECO:0007669"/>
    <property type="project" value="UniProtKB-KW"/>
</dbReference>
<keyword evidence="4 14" id="KW-0540">Nuclease</keyword>
<dbReference type="Proteomes" id="UP000597762">
    <property type="component" value="Unassembled WGS sequence"/>
</dbReference>
<dbReference type="SMART" id="SM00248">
    <property type="entry name" value="ANK"/>
    <property type="match status" value="1"/>
</dbReference>
<feature type="region of interest" description="Disordered" evidence="16">
    <location>
        <begin position="423"/>
        <end position="451"/>
    </location>
</feature>
<dbReference type="PANTHER" id="PTHR16036:SF2">
    <property type="entry name" value="TRNA ENDONUCLEASE ANKZF1"/>
    <property type="match status" value="1"/>
</dbReference>
<evidence type="ECO:0000256" key="4">
    <source>
        <dbReference type="ARBA" id="ARBA00022722"/>
    </source>
</evidence>
<feature type="compositionally biased region" description="Polar residues" evidence="16">
    <location>
        <begin position="959"/>
        <end position="975"/>
    </location>
</feature>
<dbReference type="SUPFAM" id="SSF48403">
    <property type="entry name" value="Ankyrin repeat"/>
    <property type="match status" value="1"/>
</dbReference>
<feature type="compositionally biased region" description="Basic and acidic residues" evidence="16">
    <location>
        <begin position="827"/>
        <end position="841"/>
    </location>
</feature>
<dbReference type="PROSITE" id="PS52044">
    <property type="entry name" value="VLRF1"/>
    <property type="match status" value="1"/>
</dbReference>
<dbReference type="GO" id="GO:0004519">
    <property type="term" value="F:endonuclease activity"/>
    <property type="evidence" value="ECO:0007669"/>
    <property type="project" value="UniProtKB-KW"/>
</dbReference>
<evidence type="ECO:0000256" key="11">
    <source>
        <dbReference type="ARBA" id="ARBA00023043"/>
    </source>
</evidence>
<feature type="active site" evidence="14">
    <location>
        <position position="658"/>
    </location>
</feature>
<keyword evidence="5" id="KW-0479">Metal-binding</keyword>
<feature type="repeat" description="ANK" evidence="13">
    <location>
        <begin position="1059"/>
        <end position="1091"/>
    </location>
</feature>
<dbReference type="PANTHER" id="PTHR16036">
    <property type="entry name" value="ANKYRIN REPEAT AND ZINC FINGER DOMAIN-CONTAINING PROTEIN 1"/>
    <property type="match status" value="1"/>
</dbReference>
<dbReference type="PROSITE" id="PS00028">
    <property type="entry name" value="ZINC_FINGER_C2H2_1"/>
    <property type="match status" value="1"/>
</dbReference>
<dbReference type="Pfam" id="PF00023">
    <property type="entry name" value="Ank"/>
    <property type="match status" value="1"/>
</dbReference>
<keyword evidence="8" id="KW-0863">Zinc-finger</keyword>
<reference evidence="19" key="1">
    <citation type="submission" date="2021-01" db="EMBL/GenBank/DDBJ databases">
        <authorList>
            <person name="Li R."/>
            <person name="Bekaert M."/>
        </authorList>
    </citation>
    <scope>NUCLEOTIDE SEQUENCE</scope>
    <source>
        <strain evidence="19">Farmed</strain>
    </source>
</reference>
<dbReference type="Pfam" id="PF18716">
    <property type="entry name" value="VATC"/>
    <property type="match status" value="1"/>
</dbReference>
<feature type="region of interest" description="Disordered" evidence="16">
    <location>
        <begin position="513"/>
        <end position="533"/>
    </location>
</feature>
<keyword evidence="11 13" id="KW-0040">ANK repeat</keyword>
<gene>
    <name evidence="19" type="ORF">SPHA_20132</name>
</gene>
<dbReference type="Pfam" id="PF18826">
    <property type="entry name" value="bVLRF1"/>
    <property type="match status" value="1"/>
</dbReference>
<evidence type="ECO:0000256" key="14">
    <source>
        <dbReference type="PROSITE-ProRule" id="PRU01389"/>
    </source>
</evidence>
<dbReference type="GO" id="GO:0003676">
    <property type="term" value="F:nucleic acid binding"/>
    <property type="evidence" value="ECO:0007669"/>
    <property type="project" value="InterPro"/>
</dbReference>
<dbReference type="InterPro" id="IPR047139">
    <property type="entry name" value="ANKZ1/VMS1"/>
</dbReference>
<dbReference type="PROSITE" id="PS50088">
    <property type="entry name" value="ANK_REPEAT"/>
    <property type="match status" value="1"/>
</dbReference>
<accession>A0A812BJY3</accession>
<feature type="compositionally biased region" description="Basic and acidic residues" evidence="16">
    <location>
        <begin position="986"/>
        <end position="998"/>
    </location>
</feature>
<proteinExistence type="inferred from homology"/>
<evidence type="ECO:0000256" key="13">
    <source>
        <dbReference type="PROSITE-ProRule" id="PRU00023"/>
    </source>
</evidence>
<feature type="domain" description="Ras-associating" evidence="17">
    <location>
        <begin position="102"/>
        <end position="191"/>
    </location>
</feature>
<comment type="domain">
    <text evidence="14">The VLRF1 domain mediates binding to the 60S ribosomal subunit.</text>
</comment>
<dbReference type="Gene3D" id="1.25.40.20">
    <property type="entry name" value="Ankyrin repeat-containing domain"/>
    <property type="match status" value="1"/>
</dbReference>
<evidence type="ECO:0000256" key="7">
    <source>
        <dbReference type="ARBA" id="ARBA00022759"/>
    </source>
</evidence>
<evidence type="ECO:0000256" key="12">
    <source>
        <dbReference type="ARBA" id="ARBA00023054"/>
    </source>
</evidence>
<dbReference type="InterPro" id="IPR011993">
    <property type="entry name" value="PH-like_dom_sf"/>
</dbReference>
<dbReference type="SUPFAM" id="SSF54236">
    <property type="entry name" value="Ubiquitin-like"/>
    <property type="match status" value="1"/>
</dbReference>
<evidence type="ECO:0000256" key="10">
    <source>
        <dbReference type="ARBA" id="ARBA00022833"/>
    </source>
</evidence>
<dbReference type="InterPro" id="IPR041175">
    <property type="entry name" value="VLRF1/Vms1"/>
</dbReference>
<name>A0A812BJY3_ACAPH</name>
<dbReference type="InterPro" id="IPR029071">
    <property type="entry name" value="Ubiquitin-like_domsf"/>
</dbReference>
<evidence type="ECO:0000259" key="17">
    <source>
        <dbReference type="PROSITE" id="PS50200"/>
    </source>
</evidence>
<dbReference type="GO" id="GO:0036503">
    <property type="term" value="P:ERAD pathway"/>
    <property type="evidence" value="ECO:0007669"/>
    <property type="project" value="TreeGrafter"/>
</dbReference>
<dbReference type="EMBL" id="CAHIKZ030000739">
    <property type="protein sequence ID" value="CAE1236215.1"/>
    <property type="molecule type" value="Genomic_DNA"/>
</dbReference>
<feature type="region of interest" description="Disordered" evidence="16">
    <location>
        <begin position="651"/>
        <end position="676"/>
    </location>
</feature>
<dbReference type="PROSITE" id="PS50297">
    <property type="entry name" value="ANK_REP_REGION"/>
    <property type="match status" value="1"/>
</dbReference>
<feature type="region of interest" description="Disordered" evidence="16">
    <location>
        <begin position="888"/>
        <end position="913"/>
    </location>
</feature>
<comment type="subcellular location">
    <subcellularLocation>
        <location evidence="1">Cytoplasm</location>
    </subcellularLocation>
</comment>
<keyword evidence="3 14" id="KW-0963">Cytoplasm</keyword>
<evidence type="ECO:0000256" key="16">
    <source>
        <dbReference type="SAM" id="MobiDB-lite"/>
    </source>
</evidence>